<feature type="region of interest" description="Disordered" evidence="1">
    <location>
        <begin position="39"/>
        <end position="95"/>
    </location>
</feature>
<evidence type="ECO:0000256" key="1">
    <source>
        <dbReference type="SAM" id="MobiDB-lite"/>
    </source>
</evidence>
<organism evidence="2 3">
    <name type="scientific">Oryza glaberrima</name>
    <name type="common">African rice</name>
    <dbReference type="NCBI Taxonomy" id="4538"/>
    <lineage>
        <taxon>Eukaryota</taxon>
        <taxon>Viridiplantae</taxon>
        <taxon>Streptophyta</taxon>
        <taxon>Embryophyta</taxon>
        <taxon>Tracheophyta</taxon>
        <taxon>Spermatophyta</taxon>
        <taxon>Magnoliopsida</taxon>
        <taxon>Liliopsida</taxon>
        <taxon>Poales</taxon>
        <taxon>Poaceae</taxon>
        <taxon>BOP clade</taxon>
        <taxon>Oryzoideae</taxon>
        <taxon>Oryzeae</taxon>
        <taxon>Oryzinae</taxon>
        <taxon>Oryza</taxon>
    </lineage>
</organism>
<protein>
    <submittedName>
        <fullName evidence="2">Uncharacterized protein</fullName>
    </submittedName>
</protein>
<sequence>MSRQPAASCRCSGQEFVRTVGVTYQEKLATARAAMSQCARSPKLNRPGDGEAVEGAHSELLARQEPMSPAVKLASGGWQSSVTSTPEPSSSRLPNGEIYGRNKLILSPPSIWRVLNASLNLKTRCQWVIPDTDNSHRCSHLERGIITELVLAASGPED</sequence>
<evidence type="ECO:0000313" key="3">
    <source>
        <dbReference type="Proteomes" id="UP000007306"/>
    </source>
</evidence>
<dbReference type="STRING" id="4538.I1R0F9"/>
<evidence type="ECO:0000313" key="2">
    <source>
        <dbReference type="EnsemblPlants" id="ORGLA11G0125100.1"/>
    </source>
</evidence>
<dbReference type="EnsemblPlants" id="ORGLA11G0125100.1">
    <property type="protein sequence ID" value="ORGLA11G0125100.1"/>
    <property type="gene ID" value="ORGLA11G0125100"/>
</dbReference>
<dbReference type="HOGENOM" id="CLU_1672044_0_0_1"/>
<reference evidence="2" key="1">
    <citation type="submission" date="2015-06" db="UniProtKB">
        <authorList>
            <consortium name="EnsemblPlants"/>
        </authorList>
    </citation>
    <scope>IDENTIFICATION</scope>
</reference>
<proteinExistence type="predicted"/>
<accession>I1R0F9</accession>
<keyword evidence="3" id="KW-1185">Reference proteome</keyword>
<reference evidence="2 3" key="2">
    <citation type="submission" date="2018-04" db="EMBL/GenBank/DDBJ databases">
        <title>OglaRS2 (Oryza glaberrima Reference Sequence Version 2).</title>
        <authorList>
            <person name="Zhang J."/>
            <person name="Kudrna D."/>
            <person name="Lee S."/>
            <person name="Talag J."/>
            <person name="Rajasekar S."/>
            <person name="Wing R.A."/>
        </authorList>
    </citation>
    <scope>NUCLEOTIDE SEQUENCE [LARGE SCALE GENOMIC DNA]</scope>
    <source>
        <strain evidence="2 3">cv. IRGC 96717</strain>
    </source>
</reference>
<dbReference type="Proteomes" id="UP000007306">
    <property type="component" value="Chromosome 11"/>
</dbReference>
<feature type="compositionally biased region" description="Basic and acidic residues" evidence="1">
    <location>
        <begin position="46"/>
        <end position="62"/>
    </location>
</feature>
<name>I1R0F9_ORYGL</name>
<dbReference type="AlphaFoldDB" id="I1R0F9"/>
<feature type="compositionally biased region" description="Low complexity" evidence="1">
    <location>
        <begin position="80"/>
        <end position="91"/>
    </location>
</feature>
<dbReference type="Gramene" id="ORGLA11G0125100.1">
    <property type="protein sequence ID" value="ORGLA11G0125100.1"/>
    <property type="gene ID" value="ORGLA11G0125100"/>
</dbReference>